<dbReference type="InterPro" id="IPR004680">
    <property type="entry name" value="Cit_transptr-like_dom"/>
</dbReference>
<evidence type="ECO:0000256" key="4">
    <source>
        <dbReference type="ARBA" id="ARBA00022989"/>
    </source>
</evidence>
<feature type="non-terminal residue" evidence="8">
    <location>
        <position position="330"/>
    </location>
</feature>
<protein>
    <recommendedName>
        <fullName evidence="7">Citrate transporter-like domain-containing protein</fullName>
    </recommendedName>
</protein>
<keyword evidence="2" id="KW-0813">Transport</keyword>
<dbReference type="PANTHER" id="PTHR10283">
    <property type="entry name" value="SOLUTE CARRIER FAMILY 13 MEMBER"/>
    <property type="match status" value="1"/>
</dbReference>
<comment type="caution">
    <text evidence="8">The sequence shown here is derived from an EMBL/GenBank/DDBJ whole genome shotgun (WGS) entry which is preliminary data.</text>
</comment>
<sequence>MNKQAKSDNNRWALYVGPAVAAALGLVLYKSAKLPPAACWTAAITTWCGLWWIFEPISIPATSILPFALFPLLGVMDHKQVATGYGHSIVLLFLGGFMLAKALEKSGAHRRLAILMIRAVGGKGGRRLVLGFMLAAALLSMWISNTATTLMLLPVAMAVLEQLNEGQRKSLAIPLMLSLAYAASIGGIGTPIGTPPNALFMGIYEQTTGTMISFAGWMKLALPVVFIMFPISWLWLTRKLGKAQPIKLPVLGPWRTEERRVMIVFVLTAAAWIFRKDPSGGWSGLINAPGVGDSTVALVAVMALFVWPNGHGNNLLDWKTAKKIPWGILL</sequence>
<feature type="transmembrane region" description="Helical" evidence="6">
    <location>
        <begin position="132"/>
        <end position="160"/>
    </location>
</feature>
<feature type="transmembrane region" description="Helical" evidence="6">
    <location>
        <begin position="172"/>
        <end position="194"/>
    </location>
</feature>
<evidence type="ECO:0000313" key="8">
    <source>
        <dbReference type="EMBL" id="GAF67407.1"/>
    </source>
</evidence>
<evidence type="ECO:0000256" key="5">
    <source>
        <dbReference type="ARBA" id="ARBA00023136"/>
    </source>
</evidence>
<proteinExistence type="predicted"/>
<evidence type="ECO:0000256" key="6">
    <source>
        <dbReference type="SAM" id="Phobius"/>
    </source>
</evidence>
<gene>
    <name evidence="8" type="ORF">S01H1_14518</name>
</gene>
<dbReference type="GO" id="GO:0005886">
    <property type="term" value="C:plasma membrane"/>
    <property type="evidence" value="ECO:0007669"/>
    <property type="project" value="TreeGrafter"/>
</dbReference>
<keyword evidence="4 6" id="KW-1133">Transmembrane helix</keyword>
<accession>X0RUG8</accession>
<evidence type="ECO:0000256" key="1">
    <source>
        <dbReference type="ARBA" id="ARBA00004141"/>
    </source>
</evidence>
<name>X0RUG8_9ZZZZ</name>
<dbReference type="PANTHER" id="PTHR10283:SF82">
    <property type="entry name" value="SOLUTE CARRIER FAMILY 13 MEMBER 2"/>
    <property type="match status" value="1"/>
</dbReference>
<keyword evidence="5 6" id="KW-0472">Membrane</keyword>
<feature type="domain" description="Citrate transporter-like" evidence="7">
    <location>
        <begin position="50"/>
        <end position="330"/>
    </location>
</feature>
<feature type="transmembrane region" description="Helical" evidence="6">
    <location>
        <begin position="286"/>
        <end position="307"/>
    </location>
</feature>
<feature type="transmembrane region" description="Helical" evidence="6">
    <location>
        <begin position="49"/>
        <end position="73"/>
    </location>
</feature>
<dbReference type="Pfam" id="PF03600">
    <property type="entry name" value="CitMHS"/>
    <property type="match status" value="1"/>
</dbReference>
<evidence type="ECO:0000256" key="2">
    <source>
        <dbReference type="ARBA" id="ARBA00022448"/>
    </source>
</evidence>
<keyword evidence="3 6" id="KW-0812">Transmembrane</keyword>
<evidence type="ECO:0000259" key="7">
    <source>
        <dbReference type="Pfam" id="PF03600"/>
    </source>
</evidence>
<organism evidence="8">
    <name type="scientific">marine sediment metagenome</name>
    <dbReference type="NCBI Taxonomy" id="412755"/>
    <lineage>
        <taxon>unclassified sequences</taxon>
        <taxon>metagenomes</taxon>
        <taxon>ecological metagenomes</taxon>
    </lineage>
</organism>
<comment type="subcellular location">
    <subcellularLocation>
        <location evidence="1">Membrane</location>
        <topology evidence="1">Multi-pass membrane protein</topology>
    </subcellularLocation>
</comment>
<dbReference type="EMBL" id="BARS01007557">
    <property type="protein sequence ID" value="GAF67407.1"/>
    <property type="molecule type" value="Genomic_DNA"/>
</dbReference>
<feature type="transmembrane region" description="Helical" evidence="6">
    <location>
        <begin position="85"/>
        <end position="103"/>
    </location>
</feature>
<reference evidence="8" key="1">
    <citation type="journal article" date="2014" name="Front. Microbiol.">
        <title>High frequency of phylogenetically diverse reductive dehalogenase-homologous genes in deep subseafloor sedimentary metagenomes.</title>
        <authorList>
            <person name="Kawai M."/>
            <person name="Futagami T."/>
            <person name="Toyoda A."/>
            <person name="Takaki Y."/>
            <person name="Nishi S."/>
            <person name="Hori S."/>
            <person name="Arai W."/>
            <person name="Tsubouchi T."/>
            <person name="Morono Y."/>
            <person name="Uchiyama I."/>
            <person name="Ito T."/>
            <person name="Fujiyama A."/>
            <person name="Inagaki F."/>
            <person name="Takami H."/>
        </authorList>
    </citation>
    <scope>NUCLEOTIDE SEQUENCE</scope>
    <source>
        <strain evidence="8">Expedition CK06-06</strain>
    </source>
</reference>
<feature type="transmembrane region" description="Helical" evidence="6">
    <location>
        <begin position="12"/>
        <end position="29"/>
    </location>
</feature>
<evidence type="ECO:0000256" key="3">
    <source>
        <dbReference type="ARBA" id="ARBA00022692"/>
    </source>
</evidence>
<dbReference type="AlphaFoldDB" id="X0RUG8"/>
<dbReference type="GO" id="GO:0022857">
    <property type="term" value="F:transmembrane transporter activity"/>
    <property type="evidence" value="ECO:0007669"/>
    <property type="project" value="TreeGrafter"/>
</dbReference>
<feature type="transmembrane region" description="Helical" evidence="6">
    <location>
        <begin position="214"/>
        <end position="236"/>
    </location>
</feature>